<comment type="caution">
    <text evidence="2">The sequence shown here is derived from an EMBL/GenBank/DDBJ whole genome shotgun (WGS) entry which is preliminary data.</text>
</comment>
<accession>A0A6V7WPH8</accession>
<sequence>MKDRQKQKINGILGPRRVDLEYYKKLENKFKENILKLKTKNQMEAGTSSRKGNLDGMIDLVLNDYWGNICAIDRDNVQFEKADEWALQTVNTIHLDNFNLADLEFADIDPDDFNHLNKGSNEWSNFKNGALERFNLHKLTFTEAHILIASLHKNLRNHITTAQLLSIIQKEMEQNIYWQLKEEIEKLKTNKNGQHELIVKKELSRVETSIELKEKLKACGLSVYVLKFVLNENKGEEEGNRLKSITRFFPKTRKNDGKKELSENMKKYLENFKNKCGEEIKGNKDLKELNKFVDDNINLNEVKNNLIIEINKFENKLNEKIKKLEKINLKNKIKNHEDLGTKTKEYINRLKEKLVFLVRNYEKLTDKYSTSQNGQINISSLAAIIYCLANKFLEIFNEDGVVNMDILLQNISNTNLIEYGMEMNEKLGKKRVDKMYYQQILDMIGKDNKVELEKLKENWSNYCYIDKQNVEFERPEEWAVQYKNEIGLQEDGFRLAYLGENNDDSLLAINDKKSGLTTKEKEEIFKEILNNFNLHKVTFFEAHKMLGFYSTTKTTSEIAETSSSQKQEETYKRIKFEIRKVFNFRKIHKIS</sequence>
<evidence type="ECO:0000313" key="3">
    <source>
        <dbReference type="Proteomes" id="UP000580250"/>
    </source>
</evidence>
<dbReference type="AlphaFoldDB" id="A0A6V7WPH8"/>
<keyword evidence="1" id="KW-0175">Coiled coil</keyword>
<dbReference type="OrthoDB" id="5909735at2759"/>
<dbReference type="EMBL" id="CAJEWN010000719">
    <property type="protein sequence ID" value="CAD2188908.1"/>
    <property type="molecule type" value="Genomic_DNA"/>
</dbReference>
<protein>
    <submittedName>
        <fullName evidence="2">Uncharacterized protein</fullName>
    </submittedName>
</protein>
<gene>
    <name evidence="2" type="ORF">MENT_LOCUS41588</name>
</gene>
<organism evidence="2 3">
    <name type="scientific">Meloidogyne enterolobii</name>
    <name type="common">Root-knot nematode worm</name>
    <name type="synonym">Meloidogyne mayaguensis</name>
    <dbReference type="NCBI Taxonomy" id="390850"/>
    <lineage>
        <taxon>Eukaryota</taxon>
        <taxon>Metazoa</taxon>
        <taxon>Ecdysozoa</taxon>
        <taxon>Nematoda</taxon>
        <taxon>Chromadorea</taxon>
        <taxon>Rhabditida</taxon>
        <taxon>Tylenchina</taxon>
        <taxon>Tylenchomorpha</taxon>
        <taxon>Tylenchoidea</taxon>
        <taxon>Meloidogynidae</taxon>
        <taxon>Meloidogyninae</taxon>
        <taxon>Meloidogyne</taxon>
    </lineage>
</organism>
<name>A0A6V7WPH8_MELEN</name>
<evidence type="ECO:0000313" key="2">
    <source>
        <dbReference type="EMBL" id="CAD2188908.1"/>
    </source>
</evidence>
<dbReference type="Proteomes" id="UP000580250">
    <property type="component" value="Unassembled WGS sequence"/>
</dbReference>
<proteinExistence type="predicted"/>
<reference evidence="2 3" key="1">
    <citation type="submission" date="2020-08" db="EMBL/GenBank/DDBJ databases">
        <authorList>
            <person name="Koutsovoulos G."/>
            <person name="Danchin GJ E."/>
        </authorList>
    </citation>
    <scope>NUCLEOTIDE SEQUENCE [LARGE SCALE GENOMIC DNA]</scope>
</reference>
<evidence type="ECO:0000256" key="1">
    <source>
        <dbReference type="SAM" id="Coils"/>
    </source>
</evidence>
<feature type="coiled-coil region" evidence="1">
    <location>
        <begin position="296"/>
        <end position="367"/>
    </location>
</feature>